<keyword evidence="6" id="KW-1185">Reference proteome</keyword>
<evidence type="ECO:0000313" key="7">
    <source>
        <dbReference type="WBParaSite" id="Pan_g1912.t1"/>
    </source>
</evidence>
<evidence type="ECO:0000259" key="4">
    <source>
        <dbReference type="PROSITE" id="PS01180"/>
    </source>
</evidence>
<evidence type="ECO:0000256" key="2">
    <source>
        <dbReference type="PROSITE-ProRule" id="PRU00059"/>
    </source>
</evidence>
<dbReference type="Pfam" id="PF00431">
    <property type="entry name" value="CUB"/>
    <property type="match status" value="2"/>
</dbReference>
<dbReference type="Gene3D" id="2.60.120.290">
    <property type="entry name" value="Spermadhesin, CUB domain"/>
    <property type="match status" value="2"/>
</dbReference>
<dbReference type="PANTHER" id="PTHR22991">
    <property type="entry name" value="PROTEIN CBG13490"/>
    <property type="match status" value="1"/>
</dbReference>
<dbReference type="InterPro" id="IPR035914">
    <property type="entry name" value="Sperma_CUB_dom_sf"/>
</dbReference>
<dbReference type="CDD" id="cd00037">
    <property type="entry name" value="CLECT"/>
    <property type="match status" value="1"/>
</dbReference>
<reference evidence="6" key="1">
    <citation type="journal article" date="2013" name="Genetics">
        <title>The draft genome and transcriptome of Panagrellus redivivus are shaped by the harsh demands of a free-living lifestyle.</title>
        <authorList>
            <person name="Srinivasan J."/>
            <person name="Dillman A.R."/>
            <person name="Macchietto M.G."/>
            <person name="Heikkinen L."/>
            <person name="Lakso M."/>
            <person name="Fracchia K.M."/>
            <person name="Antoshechkin I."/>
            <person name="Mortazavi A."/>
            <person name="Wong G."/>
            <person name="Sternberg P.W."/>
        </authorList>
    </citation>
    <scope>NUCLEOTIDE SEQUENCE [LARGE SCALE GENOMIC DNA]</scope>
    <source>
        <strain evidence="6">MT8872</strain>
    </source>
</reference>
<protein>
    <submittedName>
        <fullName evidence="7">C-type lectin domain-containing protein</fullName>
    </submittedName>
</protein>
<dbReference type="Pfam" id="PF00059">
    <property type="entry name" value="Lectin_C"/>
    <property type="match status" value="1"/>
</dbReference>
<evidence type="ECO:0000313" key="6">
    <source>
        <dbReference type="Proteomes" id="UP000492821"/>
    </source>
</evidence>
<dbReference type="Proteomes" id="UP000492821">
    <property type="component" value="Unassembled WGS sequence"/>
</dbReference>
<feature type="chain" id="PRO_5028998000" evidence="3">
    <location>
        <begin position="21"/>
        <end position="387"/>
    </location>
</feature>
<dbReference type="WBParaSite" id="Pan_g1912.t1">
    <property type="protein sequence ID" value="Pan_g1912.t1"/>
    <property type="gene ID" value="Pan_g1912"/>
</dbReference>
<dbReference type="PROSITE" id="PS50041">
    <property type="entry name" value="C_TYPE_LECTIN_2"/>
    <property type="match status" value="1"/>
</dbReference>
<dbReference type="InterPro" id="IPR050976">
    <property type="entry name" value="Snaclec"/>
</dbReference>
<proteinExistence type="predicted"/>
<accession>A0A7E4ZUY4</accession>
<keyword evidence="1" id="KW-1015">Disulfide bond</keyword>
<feature type="domain" description="CUB" evidence="4">
    <location>
        <begin position="166"/>
        <end position="282"/>
    </location>
</feature>
<name>A0A7E4ZUY4_PANRE</name>
<dbReference type="PANTHER" id="PTHR22991:SF42">
    <property type="entry name" value="C-TYPE LECTIN DOMAIN-CONTAINING PROTEIN"/>
    <property type="match status" value="1"/>
</dbReference>
<dbReference type="SMART" id="SM00042">
    <property type="entry name" value="CUB"/>
    <property type="match status" value="2"/>
</dbReference>
<reference evidence="7" key="2">
    <citation type="submission" date="2020-10" db="UniProtKB">
        <authorList>
            <consortium name="WormBaseParasite"/>
        </authorList>
    </citation>
    <scope>IDENTIFICATION</scope>
</reference>
<dbReference type="InterPro" id="IPR000859">
    <property type="entry name" value="CUB_dom"/>
</dbReference>
<dbReference type="SMART" id="SM00034">
    <property type="entry name" value="CLECT"/>
    <property type="match status" value="1"/>
</dbReference>
<dbReference type="InterPro" id="IPR016187">
    <property type="entry name" value="CTDL_fold"/>
</dbReference>
<dbReference type="InterPro" id="IPR001304">
    <property type="entry name" value="C-type_lectin-like"/>
</dbReference>
<dbReference type="SUPFAM" id="SSF49854">
    <property type="entry name" value="Spermadhesin, CUB domain"/>
    <property type="match status" value="2"/>
</dbReference>
<sequence length="387" mass="43357">MEMWSSIVLFVLLCGTVVRGYGISSKYDNATVYSYSQCGEGWYYSLDLNECYYISSNYLNFNDAVASCNAVSSQLVSVYSEVEYLVVSAHIQEQTFAGDTPAWIGLQADANSNYYWPDRSYANYTHWINGSANFNAYTDSCFAWFSTAANNGWWIYDCQAELPFICKRNAYLNQVNITANSGSITSPNYPLPYFSNSITNYYITVDPGYLIDLSFNIIAFDENSVVYVYDGTDTNSSLLETIRKGSHRSMIESNSNQIALEFVASADGGGNYIGWTAQFNASVPVTTSGGFTSPNFPNNYGINETVYHNIRAPENFGIFITIWSFVSEAAYDFLYLTNSCETYTFAGTYSDIISINLTCNAVDLKWVSDYSNCYRGFNLTWVAKLIA</sequence>
<keyword evidence="3" id="KW-0732">Signal</keyword>
<evidence type="ECO:0000256" key="1">
    <source>
        <dbReference type="ARBA" id="ARBA00023157"/>
    </source>
</evidence>
<evidence type="ECO:0000259" key="5">
    <source>
        <dbReference type="PROSITE" id="PS50041"/>
    </source>
</evidence>
<dbReference type="Gene3D" id="3.10.100.10">
    <property type="entry name" value="Mannose-Binding Protein A, subunit A"/>
    <property type="match status" value="1"/>
</dbReference>
<organism evidence="6 7">
    <name type="scientific">Panagrellus redivivus</name>
    <name type="common">Microworm</name>
    <dbReference type="NCBI Taxonomy" id="6233"/>
    <lineage>
        <taxon>Eukaryota</taxon>
        <taxon>Metazoa</taxon>
        <taxon>Ecdysozoa</taxon>
        <taxon>Nematoda</taxon>
        <taxon>Chromadorea</taxon>
        <taxon>Rhabditida</taxon>
        <taxon>Tylenchina</taxon>
        <taxon>Panagrolaimomorpha</taxon>
        <taxon>Panagrolaimoidea</taxon>
        <taxon>Panagrolaimidae</taxon>
        <taxon>Panagrellus</taxon>
    </lineage>
</organism>
<dbReference type="PROSITE" id="PS01180">
    <property type="entry name" value="CUB"/>
    <property type="match status" value="1"/>
</dbReference>
<feature type="domain" description="C-type lectin" evidence="5">
    <location>
        <begin position="47"/>
        <end position="167"/>
    </location>
</feature>
<feature type="signal peptide" evidence="3">
    <location>
        <begin position="1"/>
        <end position="20"/>
    </location>
</feature>
<dbReference type="CDD" id="cd00041">
    <property type="entry name" value="CUB"/>
    <property type="match status" value="2"/>
</dbReference>
<comment type="caution">
    <text evidence="2">Lacks conserved residue(s) required for the propagation of feature annotation.</text>
</comment>
<dbReference type="InterPro" id="IPR016186">
    <property type="entry name" value="C-type_lectin-like/link_sf"/>
</dbReference>
<dbReference type="AlphaFoldDB" id="A0A7E4ZUY4"/>
<dbReference type="SUPFAM" id="SSF56436">
    <property type="entry name" value="C-type lectin-like"/>
    <property type="match status" value="1"/>
</dbReference>
<evidence type="ECO:0000256" key="3">
    <source>
        <dbReference type="SAM" id="SignalP"/>
    </source>
</evidence>